<organism evidence="1 2">
    <name type="scientific">Polaribacter vadi</name>
    <dbReference type="NCBI Taxonomy" id="1774273"/>
    <lineage>
        <taxon>Bacteria</taxon>
        <taxon>Pseudomonadati</taxon>
        <taxon>Bacteroidota</taxon>
        <taxon>Flavobacteriia</taxon>
        <taxon>Flavobacteriales</taxon>
        <taxon>Flavobacteriaceae</taxon>
    </lineage>
</organism>
<evidence type="ECO:0000313" key="2">
    <source>
        <dbReference type="Proteomes" id="UP000092584"/>
    </source>
</evidence>
<dbReference type="Proteomes" id="UP000092584">
    <property type="component" value="Unassembled WGS sequence"/>
</dbReference>
<proteinExistence type="predicted"/>
<accession>A0A1B8TNV2</accession>
<keyword evidence="2" id="KW-1185">Reference proteome</keyword>
<name>A0A1B8TNV2_9FLAO</name>
<comment type="caution">
    <text evidence="1">The sequence shown here is derived from an EMBL/GenBank/DDBJ whole genome shotgun (WGS) entry which is preliminary data.</text>
</comment>
<gene>
    <name evidence="1" type="ORF">LPB3_15725</name>
</gene>
<protein>
    <submittedName>
        <fullName evidence="1">Uncharacterized protein</fullName>
    </submittedName>
</protein>
<dbReference type="EMBL" id="LSFM01000027">
    <property type="protein sequence ID" value="OBY61264.1"/>
    <property type="molecule type" value="Genomic_DNA"/>
</dbReference>
<dbReference type="AlphaFoldDB" id="A0A1B8TNV2"/>
<sequence>MDEVSLFLMINFNFKISIDFVLFFDVSKCVRFFKFNGVDTVFVCFLFFNIQKESLFFVHATVVSLLKFKENVKILDDKVLHFNKNTSLFDFITWG</sequence>
<dbReference type="KEGG" id="pob:LPB03_15775"/>
<evidence type="ECO:0000313" key="1">
    <source>
        <dbReference type="EMBL" id="OBY61264.1"/>
    </source>
</evidence>
<reference evidence="2" key="1">
    <citation type="submission" date="2016-02" db="EMBL/GenBank/DDBJ databases">
        <authorList>
            <person name="Shin S.-K."/>
            <person name="Yi H."/>
            <person name="Kim E."/>
        </authorList>
    </citation>
    <scope>NUCLEOTIDE SEQUENCE [LARGE SCALE GENOMIC DNA]</scope>
    <source>
        <strain evidence="2">LPB0003</strain>
    </source>
</reference>